<dbReference type="InterPro" id="IPR045812">
    <property type="entry name" value="DAHL"/>
</dbReference>
<evidence type="ECO:0000256" key="3">
    <source>
        <dbReference type="ARBA" id="ARBA00022553"/>
    </source>
</evidence>
<name>A0A933W469_RHOPL</name>
<dbReference type="SUPFAM" id="SSF55874">
    <property type="entry name" value="ATPase domain of HSP90 chaperone/DNA topoisomerase II/histidine kinase"/>
    <property type="match status" value="1"/>
</dbReference>
<dbReference type="PANTHER" id="PTHR43065">
    <property type="entry name" value="SENSOR HISTIDINE KINASE"/>
    <property type="match status" value="1"/>
</dbReference>
<dbReference type="EC" id="2.7.13.3" evidence="2"/>
<dbReference type="Pfam" id="PF02518">
    <property type="entry name" value="HATPase_c"/>
    <property type="match status" value="1"/>
</dbReference>
<evidence type="ECO:0000259" key="5">
    <source>
        <dbReference type="PROSITE" id="PS50109"/>
    </source>
</evidence>
<dbReference type="InterPro" id="IPR001789">
    <property type="entry name" value="Sig_transdc_resp-reg_receiver"/>
</dbReference>
<dbReference type="AlphaFoldDB" id="A0A933W469"/>
<dbReference type="Proteomes" id="UP000782519">
    <property type="component" value="Unassembled WGS sequence"/>
</dbReference>
<comment type="catalytic activity">
    <reaction evidence="1">
        <text>ATP + protein L-histidine = ADP + protein N-phospho-L-histidine.</text>
        <dbReference type="EC" id="2.7.13.3"/>
    </reaction>
</comment>
<keyword evidence="3 4" id="KW-0597">Phosphoprotein</keyword>
<evidence type="ECO:0000256" key="4">
    <source>
        <dbReference type="PROSITE-ProRule" id="PRU00169"/>
    </source>
</evidence>
<protein>
    <recommendedName>
        <fullName evidence="2">histidine kinase</fullName>
        <ecNumber evidence="2">2.7.13.3</ecNumber>
    </recommendedName>
</protein>
<accession>A0A933W469</accession>
<dbReference type="InterPro" id="IPR005467">
    <property type="entry name" value="His_kinase_dom"/>
</dbReference>
<proteinExistence type="predicted"/>
<dbReference type="NCBIfam" id="NF010411">
    <property type="entry name" value="PRK13837.1"/>
    <property type="match status" value="1"/>
</dbReference>
<dbReference type="PANTHER" id="PTHR43065:SF42">
    <property type="entry name" value="TWO-COMPONENT SENSOR PPRA"/>
    <property type="match status" value="1"/>
</dbReference>
<dbReference type="Gene3D" id="1.10.287.130">
    <property type="match status" value="1"/>
</dbReference>
<evidence type="ECO:0000256" key="1">
    <source>
        <dbReference type="ARBA" id="ARBA00000085"/>
    </source>
</evidence>
<keyword evidence="7" id="KW-0418">Kinase</keyword>
<dbReference type="PRINTS" id="PR00344">
    <property type="entry name" value="BCTRLSENSOR"/>
</dbReference>
<feature type="domain" description="Histidine kinase" evidence="5">
    <location>
        <begin position="449"/>
        <end position="672"/>
    </location>
</feature>
<dbReference type="SMART" id="SM00388">
    <property type="entry name" value="HisKA"/>
    <property type="match status" value="1"/>
</dbReference>
<comment type="caution">
    <text evidence="7">The sequence shown here is derived from an EMBL/GenBank/DDBJ whole genome shotgun (WGS) entry which is preliminary data.</text>
</comment>
<keyword evidence="7" id="KW-0808">Transferase</keyword>
<feature type="modified residue" description="4-aspartylphosphate" evidence="4">
    <location>
        <position position="745"/>
    </location>
</feature>
<sequence>MLTLVALVLGGVALAYVPSRDVHDGILTTLRMIDLQHASLQRDVLQARAGLLRNYDPLVRAIAGLQASTDSLRRLLGASRRDGLSGFDDELSAISSSIASDERLVDQFKTSNSLLQNSLEIFNQLLGQRYQDPYFEGQPPSRRSGQLGNLMMRFAANPSLDLELQITAELDGLRNQAGSGRDHVRGLAAHAAMILKTMPSVDQTTLAIQGSGTLNTADALRRHYLDAYEAAALQLTRHRVVLGSVSLALFGFVATLVHRRREDDRKLTLQSRFDGMLDDIRRRFADNATAIDTAVDEALDLLAGFFEGPKGRFTMFNVETGAVAHAFGAARHGTAEAAVADAVARMANAPGAACEPSSKRCDVRIVPRGDAVDAALTVRLDAQCAALLEVTVDGGLRERGAELRILLEQAAECLVGCIRLVQDREERDALHARLEHSQRLEAVGTLAGGIAHEFNNILLAMMGYSEMALDASPGDSAAARYIQETIHSGQRAKLVIDQILAFSRKGGRSSKPFDIGEAVNDVLPLLTVSLPDHVALEVDLPSRQLTVTGNPIEVQQIIMNVCRNAAQACREAGWITITLSAVELRSATRLSHGNAPPGNYAVLRVADTGDGIEPGALPHIFEPFFTTRSEGGGTGLGLAAVHGAIVAMAGHVDVHSRVGNGTRFDLYFPVTHRPSVSIRDFTVDKSVPMGAGQTVVIAEGDEAARMMYEEKTAALGYEPIGFSSLTDVESWIAKRGRAADLVILDTGLWPGHPDPSGIKRHFDPVPILLIGEPPPSSIAGKGLVSQVQFLREPVTTTRLAWAISTALTEAETIGPTRPL</sequence>
<evidence type="ECO:0000313" key="7">
    <source>
        <dbReference type="EMBL" id="MBI5131858.1"/>
    </source>
</evidence>
<gene>
    <name evidence="7" type="ORF">HZA66_20655</name>
</gene>
<dbReference type="InterPro" id="IPR003661">
    <property type="entry name" value="HisK_dim/P_dom"/>
</dbReference>
<dbReference type="InterPro" id="IPR004358">
    <property type="entry name" value="Sig_transdc_His_kin-like_C"/>
</dbReference>
<organism evidence="7 8">
    <name type="scientific">Rhodopseudomonas palustris</name>
    <dbReference type="NCBI Taxonomy" id="1076"/>
    <lineage>
        <taxon>Bacteria</taxon>
        <taxon>Pseudomonadati</taxon>
        <taxon>Pseudomonadota</taxon>
        <taxon>Alphaproteobacteria</taxon>
        <taxon>Hyphomicrobiales</taxon>
        <taxon>Nitrobacteraceae</taxon>
        <taxon>Rhodopseudomonas</taxon>
    </lineage>
</organism>
<dbReference type="Gene3D" id="3.30.565.10">
    <property type="entry name" value="Histidine kinase-like ATPase, C-terminal domain"/>
    <property type="match status" value="1"/>
</dbReference>
<evidence type="ECO:0000256" key="2">
    <source>
        <dbReference type="ARBA" id="ARBA00012438"/>
    </source>
</evidence>
<dbReference type="Pfam" id="PF19443">
    <property type="entry name" value="DAHL"/>
    <property type="match status" value="1"/>
</dbReference>
<feature type="domain" description="Response regulatory" evidence="6">
    <location>
        <begin position="694"/>
        <end position="807"/>
    </location>
</feature>
<dbReference type="InterPro" id="IPR036097">
    <property type="entry name" value="HisK_dim/P_sf"/>
</dbReference>
<evidence type="ECO:0000259" key="6">
    <source>
        <dbReference type="PROSITE" id="PS50110"/>
    </source>
</evidence>
<dbReference type="Pfam" id="PF00512">
    <property type="entry name" value="HisKA"/>
    <property type="match status" value="1"/>
</dbReference>
<dbReference type="InterPro" id="IPR003594">
    <property type="entry name" value="HATPase_dom"/>
</dbReference>
<dbReference type="EMBL" id="JACRJB010000056">
    <property type="protein sequence ID" value="MBI5131858.1"/>
    <property type="molecule type" value="Genomic_DNA"/>
</dbReference>
<dbReference type="SUPFAM" id="SSF47384">
    <property type="entry name" value="Homodimeric domain of signal transducing histidine kinase"/>
    <property type="match status" value="1"/>
</dbReference>
<reference evidence="7" key="1">
    <citation type="submission" date="2020-07" db="EMBL/GenBank/DDBJ databases">
        <title>Huge and variable diversity of episymbiotic CPR bacteria and DPANN archaea in groundwater ecosystems.</title>
        <authorList>
            <person name="He C.Y."/>
            <person name="Keren R."/>
            <person name="Whittaker M."/>
            <person name="Farag I.F."/>
            <person name="Doudna J."/>
            <person name="Cate J.H.D."/>
            <person name="Banfield J.F."/>
        </authorList>
    </citation>
    <scope>NUCLEOTIDE SEQUENCE</scope>
    <source>
        <strain evidence="7">NC_groundwater_1818_Pr3_B-0.1um_66_35</strain>
    </source>
</reference>
<dbReference type="PROSITE" id="PS50110">
    <property type="entry name" value="RESPONSE_REGULATORY"/>
    <property type="match status" value="1"/>
</dbReference>
<evidence type="ECO:0000313" key="8">
    <source>
        <dbReference type="Proteomes" id="UP000782519"/>
    </source>
</evidence>
<dbReference type="InterPro" id="IPR036890">
    <property type="entry name" value="HATPase_C_sf"/>
</dbReference>
<dbReference type="CDD" id="cd00082">
    <property type="entry name" value="HisKA"/>
    <property type="match status" value="1"/>
</dbReference>
<dbReference type="SMART" id="SM00387">
    <property type="entry name" value="HATPase_c"/>
    <property type="match status" value="1"/>
</dbReference>
<dbReference type="PROSITE" id="PS50109">
    <property type="entry name" value="HIS_KIN"/>
    <property type="match status" value="1"/>
</dbReference>
<dbReference type="GO" id="GO:0000155">
    <property type="term" value="F:phosphorelay sensor kinase activity"/>
    <property type="evidence" value="ECO:0007669"/>
    <property type="project" value="InterPro"/>
</dbReference>